<dbReference type="NCBIfam" id="TIGR01444">
    <property type="entry name" value="fkbM_fam"/>
    <property type="match status" value="1"/>
</dbReference>
<protein>
    <recommendedName>
        <fullName evidence="1">Methyltransferase FkbM domain-containing protein</fullName>
    </recommendedName>
</protein>
<accession>A0A2P1PYH1</accession>
<dbReference type="Pfam" id="PF05050">
    <property type="entry name" value="Methyltransf_21"/>
    <property type="match status" value="1"/>
</dbReference>
<dbReference type="InterPro" id="IPR006342">
    <property type="entry name" value="FkbM_mtfrase"/>
</dbReference>
<dbReference type="RefSeq" id="WP_106893811.1">
    <property type="nucleotide sequence ID" value="NZ_CP027860.1"/>
</dbReference>
<dbReference type="PANTHER" id="PTHR34203:SF15">
    <property type="entry name" value="SLL1173 PROTEIN"/>
    <property type="match status" value="1"/>
</dbReference>
<dbReference type="AlphaFoldDB" id="A0A2P1PYH1"/>
<dbReference type="KEGG" id="xba:C7S18_23125"/>
<keyword evidence="3" id="KW-1185">Reference proteome</keyword>
<dbReference type="EMBL" id="CP027860">
    <property type="protein sequence ID" value="AVP99892.1"/>
    <property type="molecule type" value="Genomic_DNA"/>
</dbReference>
<evidence type="ECO:0000259" key="1">
    <source>
        <dbReference type="Pfam" id="PF05050"/>
    </source>
</evidence>
<proteinExistence type="predicted"/>
<reference evidence="2 3" key="2">
    <citation type="submission" date="2018-03" db="EMBL/GenBank/DDBJ databases">
        <authorList>
            <person name="Keele B.F."/>
        </authorList>
    </citation>
    <scope>NUCLEOTIDE SEQUENCE [LARGE SCALE GENOMIC DNA]</scope>
    <source>
        <strain evidence="2 3">D13</strain>
    </source>
</reference>
<reference evidence="2 3" key="1">
    <citation type="submission" date="2018-03" db="EMBL/GenBank/DDBJ databases">
        <title>Ahniella affigens gen. nov., sp. nov., a gammaproteobacterium isolated from sandy soil near a stream.</title>
        <authorList>
            <person name="Ko Y."/>
            <person name="Kim J.-H."/>
        </authorList>
    </citation>
    <scope>NUCLEOTIDE SEQUENCE [LARGE SCALE GENOMIC DNA]</scope>
    <source>
        <strain evidence="2 3">D13</strain>
    </source>
</reference>
<evidence type="ECO:0000313" key="3">
    <source>
        <dbReference type="Proteomes" id="UP000241074"/>
    </source>
</evidence>
<organism evidence="2 3">
    <name type="scientific">Ahniella affigens</name>
    <dbReference type="NCBI Taxonomy" id="2021234"/>
    <lineage>
        <taxon>Bacteria</taxon>
        <taxon>Pseudomonadati</taxon>
        <taxon>Pseudomonadota</taxon>
        <taxon>Gammaproteobacteria</taxon>
        <taxon>Lysobacterales</taxon>
        <taxon>Rhodanobacteraceae</taxon>
        <taxon>Ahniella</taxon>
    </lineage>
</organism>
<dbReference type="Gene3D" id="3.40.50.150">
    <property type="entry name" value="Vaccinia Virus protein VP39"/>
    <property type="match status" value="1"/>
</dbReference>
<name>A0A2P1PYH1_9GAMM</name>
<dbReference type="InterPro" id="IPR052514">
    <property type="entry name" value="SAM-dependent_MTase"/>
</dbReference>
<dbReference type="InterPro" id="IPR029063">
    <property type="entry name" value="SAM-dependent_MTases_sf"/>
</dbReference>
<gene>
    <name evidence="2" type="ORF">C7S18_23125</name>
</gene>
<dbReference type="PANTHER" id="PTHR34203">
    <property type="entry name" value="METHYLTRANSFERASE, FKBM FAMILY PROTEIN"/>
    <property type="match status" value="1"/>
</dbReference>
<dbReference type="SUPFAM" id="SSF53335">
    <property type="entry name" value="S-adenosyl-L-methionine-dependent methyltransferases"/>
    <property type="match status" value="1"/>
</dbReference>
<feature type="domain" description="Methyltransferase FkbM" evidence="1">
    <location>
        <begin position="79"/>
        <end position="242"/>
    </location>
</feature>
<dbReference type="Proteomes" id="UP000241074">
    <property type="component" value="Chromosome"/>
</dbReference>
<dbReference type="OrthoDB" id="663022at2"/>
<evidence type="ECO:0000313" key="2">
    <source>
        <dbReference type="EMBL" id="AVP99892.1"/>
    </source>
</evidence>
<sequence length="259" mass="28737">MNTDILLRRLLLKIRPAWLAAHVKHLLCVKRRVIETRQGHFLVDPVSHVGGDLIEFGHYEPEMQATIERFLPEGGVFADAGANEGYFSVLAAKRARLVLAFEPQSRLQHVLQKNFELNQVQPRIVLMHLALGAETGSIEMRLTPDLNTGASGFSNVTRYRLPVETVPMRTLTDVVNEAGVDQIDLLKVDIEGAEHQLLRGAEALLAAGRIRRIALELHERQLQALGASSEAVLALLTQHGYRPVPDAPTLVLEATHARQ</sequence>